<organism evidence="2 3">
    <name type="scientific">Halarcobacter ebronensis</name>
    <dbReference type="NCBI Taxonomy" id="1462615"/>
    <lineage>
        <taxon>Bacteria</taxon>
        <taxon>Pseudomonadati</taxon>
        <taxon>Campylobacterota</taxon>
        <taxon>Epsilonproteobacteria</taxon>
        <taxon>Campylobacterales</taxon>
        <taxon>Arcobacteraceae</taxon>
        <taxon>Halarcobacter</taxon>
    </lineage>
</organism>
<accession>A0A4Q1AIS0</accession>
<dbReference type="OrthoDB" id="9816206at2"/>
<protein>
    <submittedName>
        <fullName evidence="2">DNA-binding protein</fullName>
    </submittedName>
</protein>
<feature type="domain" description="KilA-N DNA-binding" evidence="1">
    <location>
        <begin position="11"/>
        <end position="95"/>
    </location>
</feature>
<evidence type="ECO:0000259" key="1">
    <source>
        <dbReference type="Pfam" id="PF10543"/>
    </source>
</evidence>
<name>A0A4Q1AIS0_9BACT</name>
<gene>
    <name evidence="2" type="ORF">CRV07_14940</name>
</gene>
<evidence type="ECO:0000313" key="3">
    <source>
        <dbReference type="Proteomes" id="UP000289758"/>
    </source>
</evidence>
<dbReference type="RefSeq" id="WP_129088397.1">
    <property type="nucleotide sequence ID" value="NZ_CP053836.1"/>
</dbReference>
<dbReference type="GO" id="GO:0003677">
    <property type="term" value="F:DNA binding"/>
    <property type="evidence" value="ECO:0007669"/>
    <property type="project" value="UniProtKB-KW"/>
</dbReference>
<dbReference type="AlphaFoldDB" id="A0A4Q1AIS0"/>
<comment type="caution">
    <text evidence="2">The sequence shown here is derived from an EMBL/GenBank/DDBJ whole genome shotgun (WGS) entry which is preliminary data.</text>
</comment>
<evidence type="ECO:0000313" key="2">
    <source>
        <dbReference type="EMBL" id="RXK01571.1"/>
    </source>
</evidence>
<proteinExistence type="predicted"/>
<keyword evidence="2" id="KW-0238">DNA-binding</keyword>
<dbReference type="Proteomes" id="UP000289758">
    <property type="component" value="Unassembled WGS sequence"/>
</dbReference>
<sequence length="180" mass="21207">MENLPKQLIENQIYDIRNLKVMLDSDLATLYQVETKRINEAVKNNPEKFPEDFYFELSEKEFEVLRSKISTTKFTKTRTLPKVFTEQGVYMLATVLKSKVATDVTINIMRTFTKLREFAITYKDIVIELKNLKEDLKLNKNQTIENTKHIKTAFELLTQILEDTKKTDDKVMGFRVEKKN</sequence>
<dbReference type="InterPro" id="IPR018873">
    <property type="entry name" value="KilA-N_DNA-bd_domain"/>
</dbReference>
<dbReference type="EMBL" id="PDKK01000022">
    <property type="protein sequence ID" value="RXK01571.1"/>
    <property type="molecule type" value="Genomic_DNA"/>
</dbReference>
<keyword evidence="3" id="KW-1185">Reference proteome</keyword>
<dbReference type="Pfam" id="PF10543">
    <property type="entry name" value="ORF6N"/>
    <property type="match status" value="1"/>
</dbReference>
<reference evidence="2 3" key="1">
    <citation type="submission" date="2017-10" db="EMBL/GenBank/DDBJ databases">
        <title>Genomics of the genus Arcobacter.</title>
        <authorList>
            <person name="Perez-Cataluna A."/>
            <person name="Figueras M.J."/>
        </authorList>
    </citation>
    <scope>NUCLEOTIDE SEQUENCE [LARGE SCALE GENOMIC DNA]</scope>
    <source>
        <strain evidence="2 3">CECT 8441</strain>
    </source>
</reference>